<feature type="compositionally biased region" description="Polar residues" evidence="1">
    <location>
        <begin position="1221"/>
        <end position="1236"/>
    </location>
</feature>
<evidence type="ECO:0000313" key="3">
    <source>
        <dbReference type="EMBL" id="RAR16289.1"/>
    </source>
</evidence>
<dbReference type="OrthoDB" id="5335210at2759"/>
<feature type="compositionally biased region" description="Low complexity" evidence="1">
    <location>
        <begin position="717"/>
        <end position="726"/>
    </location>
</feature>
<feature type="region of interest" description="Disordered" evidence="1">
    <location>
        <begin position="1273"/>
        <end position="1407"/>
    </location>
</feature>
<feature type="region of interest" description="Disordered" evidence="1">
    <location>
        <begin position="298"/>
        <end position="328"/>
    </location>
</feature>
<reference evidence="4" key="1">
    <citation type="submission" date="2018-05" db="EMBL/GenBank/DDBJ databases">
        <title>Draft genome sequence of Stemphylium lycopersici strain CIDEFI 213.</title>
        <authorList>
            <person name="Medina R."/>
            <person name="Franco M.E.E."/>
            <person name="Lucentini C.G."/>
            <person name="Saparrat M.C.N."/>
            <person name="Balatti P.A."/>
        </authorList>
    </citation>
    <scope>NUCLEOTIDE SEQUENCE [LARGE SCALE GENOMIC DNA]</scope>
    <source>
        <strain evidence="4">CIDEFI 213</strain>
    </source>
</reference>
<organism evidence="3 4">
    <name type="scientific">Stemphylium lycopersici</name>
    <name type="common">Tomato gray leaf spot disease fungus</name>
    <name type="synonym">Thyrospora lycopersici</name>
    <dbReference type="NCBI Taxonomy" id="183478"/>
    <lineage>
        <taxon>Eukaryota</taxon>
        <taxon>Fungi</taxon>
        <taxon>Dikarya</taxon>
        <taxon>Ascomycota</taxon>
        <taxon>Pezizomycotina</taxon>
        <taxon>Dothideomycetes</taxon>
        <taxon>Pleosporomycetidae</taxon>
        <taxon>Pleosporales</taxon>
        <taxon>Pleosporineae</taxon>
        <taxon>Pleosporaceae</taxon>
        <taxon>Stemphylium</taxon>
    </lineage>
</organism>
<evidence type="ECO:0000313" key="4">
    <source>
        <dbReference type="Proteomes" id="UP000249619"/>
    </source>
</evidence>
<feature type="compositionally biased region" description="Low complexity" evidence="1">
    <location>
        <begin position="399"/>
        <end position="431"/>
    </location>
</feature>
<feature type="region of interest" description="Disordered" evidence="1">
    <location>
        <begin position="510"/>
        <end position="795"/>
    </location>
</feature>
<feature type="compositionally biased region" description="Basic and acidic residues" evidence="1">
    <location>
        <begin position="1033"/>
        <end position="1044"/>
    </location>
</feature>
<feature type="compositionally biased region" description="Basic and acidic residues" evidence="1">
    <location>
        <begin position="1082"/>
        <end position="1091"/>
    </location>
</feature>
<feature type="compositionally biased region" description="Basic and acidic residues" evidence="1">
    <location>
        <begin position="609"/>
        <end position="644"/>
    </location>
</feature>
<protein>
    <submittedName>
        <fullName evidence="3">GTPase-activating protein gyp7</fullName>
    </submittedName>
</protein>
<keyword evidence="4" id="KW-1185">Reference proteome</keyword>
<feature type="region of interest" description="Disordered" evidence="1">
    <location>
        <begin position="938"/>
        <end position="967"/>
    </location>
</feature>
<accession>A0A364NG78</accession>
<keyword evidence="2" id="KW-1133">Transmembrane helix</keyword>
<feature type="compositionally biased region" description="Polar residues" evidence="1">
    <location>
        <begin position="1192"/>
        <end position="1205"/>
    </location>
</feature>
<feature type="transmembrane region" description="Helical" evidence="2">
    <location>
        <begin position="74"/>
        <end position="97"/>
    </location>
</feature>
<feature type="compositionally biased region" description="Polar residues" evidence="1">
    <location>
        <begin position="1384"/>
        <end position="1399"/>
    </location>
</feature>
<feature type="compositionally biased region" description="Basic and acidic residues" evidence="1">
    <location>
        <begin position="366"/>
        <end position="376"/>
    </location>
</feature>
<feature type="region of interest" description="Disordered" evidence="1">
    <location>
        <begin position="806"/>
        <end position="825"/>
    </location>
</feature>
<comment type="caution">
    <text evidence="3">The sequence shown here is derived from an EMBL/GenBank/DDBJ whole genome shotgun (WGS) entry which is preliminary data.</text>
</comment>
<dbReference type="STRING" id="183478.A0A364NG78"/>
<feature type="region of interest" description="Disordered" evidence="1">
    <location>
        <begin position="997"/>
        <end position="1261"/>
    </location>
</feature>
<feature type="compositionally biased region" description="Low complexity" evidence="1">
    <location>
        <begin position="997"/>
        <end position="1010"/>
    </location>
</feature>
<feature type="region of interest" description="Disordered" evidence="1">
    <location>
        <begin position="187"/>
        <end position="214"/>
    </location>
</feature>
<evidence type="ECO:0000256" key="1">
    <source>
        <dbReference type="SAM" id="MobiDB-lite"/>
    </source>
</evidence>
<feature type="compositionally biased region" description="Low complexity" evidence="1">
    <location>
        <begin position="1131"/>
        <end position="1148"/>
    </location>
</feature>
<gene>
    <name evidence="3" type="ORF">DDE83_000417</name>
</gene>
<feature type="compositionally biased region" description="Polar residues" evidence="1">
    <location>
        <begin position="836"/>
        <end position="856"/>
    </location>
</feature>
<keyword evidence="2" id="KW-0472">Membrane</keyword>
<feature type="region of interest" description="Disordered" evidence="1">
    <location>
        <begin position="890"/>
        <end position="909"/>
    </location>
</feature>
<evidence type="ECO:0000256" key="2">
    <source>
        <dbReference type="SAM" id="Phobius"/>
    </source>
</evidence>
<sequence length="1407" mass="151189">MGTREMTQQTDQAYGHEAGQSHYDYRAGKGQQEQSEVAAWHSHSWIQHSQWIASWIGEYWQHDTVRRGKGELPVVAVVASVAVVVVAAAAAAAAVVLGDAGRCFPATQCLNPVTRRMLMAKAAMQAAANFERVCDAANARFASYFSLTARSPLQTARVLGSGRRAHWQTGCGVASGPGNIMNRWLNRKKDGGEDAATAKKTKKGKKGQEEPKPEFDLNAVLPKADDFRTSLIMPGLSTRFSMLREQDDPLSLMGKASDDSVLQPKRQSRLHEFGFVPGGLSDIAEISSLRGSVRPPFAAERTNSFDSSRDDDGSGSIMTRARPGEGNVLFGGRQKIYMISNTNAKGTGRTLYDDDVNMSAYQRLRQEEKERLRQQADEEEGQHSEPSSPTALSRKRETSSSTNSGTMNTRASTAATSIASQGANSVPASSPAFPPSSAPMGSPDLGRSTTKRRLYDQALDQQIQEQQSSAINRLNSIQRARAPTGRSTPPVPMAQARSATNLNDRFARGPTFRSDSPNALAHPGMSRNNSGASSPVIAPPQSPSMASPVASDSEEAHTLNAALQPNDRGKATAMGAFNKPREAFSEEQYAERLRQMKQEREVQASSAAKVERSPPRKPTLRERAESQRRKRAESDANQRQRSESPVEPSPAATAFSKFQAAASQMSTAGPAAPSSPPTQIVPEIPAKQVESQDDCNVGTFFTSADSSEGEEEDIAQPTPARPTGPARRFENLPVATGPAPPMFEHPALRSRAPSEEDNQQPGPAYYSPNPPHDLSPKLNGVDVDSPTLPEGSGLSGLIRQHLRNGSALSSNYGEPGPPVMSPPMGLAIQTNEFGLQRRQPGSESVTPVPSTYSHSNPWDLDDIDNPYREERGSTNSASPIEGSMRLRPLIMSGAPEPHNGPSPWDLTPRRNHERIASNETEAEHEAFQRDLAYRQRLIQENLRARAEGRSTSPGPGAGPGPSGGLKTALNMLRAKSSRESFATVDVSNKSVRKLALGATSTNASSTSLAAMQGPEVPPLRPKPSRVLQQSEQDAQRELEYRQRSATDSSRTGRPAGRSPPVSTRSSTRERSSSGTSSGRSHSRGEPYRDDLEQAMTEGSRGAYPANTLPSLPGYVAHPTPPLPAERPSLESQGRMSSRSRSNSKAAASNYFDSNHLHPIQTNIGPGQHSRHAPPQDKLSPGLPISPRPSPGAFSNHSGQGQSHPSSPMPPFPATHTPPISNPTTPSAPAFNPSTVQPLHRQGVLRKRSIAKSDISEPVFLSTTSVIDTVNLPAGASLKNGSEPDAPPVPPINPMRRRFGFGRNDGRDGQSPTASDPAVQPGMDIPRAPYAEPLRTGSADGLKEQNPPPRNRLRKATSEGRSLRGRTPSQLGPSPALPQNGFPGRNNSPPGPTNDQSRAQQPVEGAMF</sequence>
<proteinExistence type="predicted"/>
<feature type="compositionally biased region" description="Basic and acidic residues" evidence="1">
    <location>
        <begin position="579"/>
        <end position="602"/>
    </location>
</feature>
<feature type="region of interest" description="Disordered" evidence="1">
    <location>
        <begin position="366"/>
        <end position="448"/>
    </location>
</feature>
<keyword evidence="2" id="KW-0812">Transmembrane</keyword>
<dbReference type="Proteomes" id="UP000249619">
    <property type="component" value="Unassembled WGS sequence"/>
</dbReference>
<feature type="compositionally biased region" description="Low complexity" evidence="1">
    <location>
        <begin position="651"/>
        <end position="672"/>
    </location>
</feature>
<feature type="region of interest" description="Disordered" evidence="1">
    <location>
        <begin position="836"/>
        <end position="884"/>
    </location>
</feature>
<dbReference type="EMBL" id="QGDH01000004">
    <property type="protein sequence ID" value="RAR16289.1"/>
    <property type="molecule type" value="Genomic_DNA"/>
</dbReference>
<name>A0A364NG78_STELY</name>